<gene>
    <name evidence="5" type="ORF">WKV44_01790</name>
</gene>
<dbReference type="InterPro" id="IPR013105">
    <property type="entry name" value="TPR_2"/>
</dbReference>
<dbReference type="InterPro" id="IPR019734">
    <property type="entry name" value="TPR_rpt"/>
</dbReference>
<feature type="repeat" description="TPR" evidence="3">
    <location>
        <begin position="147"/>
        <end position="180"/>
    </location>
</feature>
<feature type="repeat" description="TPR" evidence="3">
    <location>
        <begin position="181"/>
        <end position="214"/>
    </location>
</feature>
<protein>
    <submittedName>
        <fullName evidence="5">Tetratricopeptide repeat protein</fullName>
    </submittedName>
</protein>
<feature type="repeat" description="TPR" evidence="3">
    <location>
        <begin position="249"/>
        <end position="282"/>
    </location>
</feature>
<feature type="region of interest" description="Disordered" evidence="4">
    <location>
        <begin position="611"/>
        <end position="905"/>
    </location>
</feature>
<keyword evidence="1" id="KW-0677">Repeat</keyword>
<feature type="compositionally biased region" description="Polar residues" evidence="4">
    <location>
        <begin position="953"/>
        <end position="967"/>
    </location>
</feature>
<dbReference type="SMART" id="SM00028">
    <property type="entry name" value="TPR"/>
    <property type="match status" value="8"/>
</dbReference>
<dbReference type="Pfam" id="PF00515">
    <property type="entry name" value="TPR_1"/>
    <property type="match status" value="2"/>
</dbReference>
<evidence type="ECO:0000256" key="1">
    <source>
        <dbReference type="ARBA" id="ARBA00022737"/>
    </source>
</evidence>
<feature type="repeat" description="TPR" evidence="3">
    <location>
        <begin position="79"/>
        <end position="112"/>
    </location>
</feature>
<dbReference type="InterPro" id="IPR051012">
    <property type="entry name" value="CellSynth/LPSAsmb/PSIAsmb"/>
</dbReference>
<evidence type="ECO:0000256" key="2">
    <source>
        <dbReference type="ARBA" id="ARBA00022803"/>
    </source>
</evidence>
<dbReference type="EMBL" id="JBCHKQ010000001">
    <property type="protein sequence ID" value="MEM5947266.1"/>
    <property type="molecule type" value="Genomic_DNA"/>
</dbReference>
<keyword evidence="6" id="KW-1185">Reference proteome</keyword>
<evidence type="ECO:0000313" key="5">
    <source>
        <dbReference type="EMBL" id="MEM5947266.1"/>
    </source>
</evidence>
<feature type="repeat" description="TPR" evidence="3">
    <location>
        <begin position="113"/>
        <end position="146"/>
    </location>
</feature>
<comment type="caution">
    <text evidence="5">The sequence shown here is derived from an EMBL/GenBank/DDBJ whole genome shotgun (WGS) entry which is preliminary data.</text>
</comment>
<name>A0ABU9U9X8_9SPIR</name>
<dbReference type="Gene3D" id="1.25.40.10">
    <property type="entry name" value="Tetratricopeptide repeat domain"/>
    <property type="match status" value="4"/>
</dbReference>
<dbReference type="RefSeq" id="WP_420068715.1">
    <property type="nucleotide sequence ID" value="NZ_JBCHKQ010000001.1"/>
</dbReference>
<feature type="compositionally biased region" description="Low complexity" evidence="4">
    <location>
        <begin position="671"/>
        <end position="727"/>
    </location>
</feature>
<accession>A0ABU9U9X8</accession>
<proteinExistence type="predicted"/>
<dbReference type="PROSITE" id="PS50293">
    <property type="entry name" value="TPR_REGION"/>
    <property type="match status" value="4"/>
</dbReference>
<reference evidence="5 6" key="1">
    <citation type="submission" date="2024-03" db="EMBL/GenBank/DDBJ databases">
        <title>Ignisphaera cupida sp. nov., a hyperthermophilic hydrolytic archaeon from a hot spring of Kamchatka, and proposal of Ignisphaeraceae fam. nov.</title>
        <authorList>
            <person name="Podosokorskaya O.A."/>
            <person name="Elcheninov A.G."/>
            <person name="Maltseva A.I."/>
            <person name="Zayulina K.S."/>
            <person name="Novikov A."/>
            <person name="Merkel A.Y."/>
        </authorList>
    </citation>
    <scope>NUCLEOTIDE SEQUENCE [LARGE SCALE GENOMIC DNA]</scope>
    <source>
        <strain evidence="5 6">38H-sp</strain>
    </source>
</reference>
<evidence type="ECO:0000313" key="6">
    <source>
        <dbReference type="Proteomes" id="UP001466331"/>
    </source>
</evidence>
<feature type="compositionally biased region" description="Basic and acidic residues" evidence="4">
    <location>
        <begin position="869"/>
        <end position="889"/>
    </location>
</feature>
<feature type="compositionally biased region" description="Acidic residues" evidence="4">
    <location>
        <begin position="794"/>
        <end position="825"/>
    </location>
</feature>
<dbReference type="Pfam" id="PF13181">
    <property type="entry name" value="TPR_8"/>
    <property type="match status" value="1"/>
</dbReference>
<feature type="compositionally biased region" description="Acidic residues" evidence="4">
    <location>
        <begin position="749"/>
        <end position="782"/>
    </location>
</feature>
<keyword evidence="2 3" id="KW-0802">TPR repeat</keyword>
<dbReference type="SUPFAM" id="SSF48452">
    <property type="entry name" value="TPR-like"/>
    <property type="match status" value="3"/>
</dbReference>
<feature type="compositionally biased region" description="Polar residues" evidence="4">
    <location>
        <begin position="890"/>
        <end position="905"/>
    </location>
</feature>
<dbReference type="Pfam" id="PF14559">
    <property type="entry name" value="TPR_19"/>
    <property type="match status" value="2"/>
</dbReference>
<dbReference type="PANTHER" id="PTHR45586">
    <property type="entry name" value="TPR REPEAT-CONTAINING PROTEIN PA4667"/>
    <property type="match status" value="1"/>
</dbReference>
<feature type="region of interest" description="Disordered" evidence="4">
    <location>
        <begin position="945"/>
        <end position="986"/>
    </location>
</feature>
<evidence type="ECO:0000256" key="3">
    <source>
        <dbReference type="PROSITE-ProRule" id="PRU00339"/>
    </source>
</evidence>
<feature type="region of interest" description="Disordered" evidence="4">
    <location>
        <begin position="559"/>
        <end position="579"/>
    </location>
</feature>
<evidence type="ECO:0000256" key="4">
    <source>
        <dbReference type="SAM" id="MobiDB-lite"/>
    </source>
</evidence>
<dbReference type="PANTHER" id="PTHR45586:SF1">
    <property type="entry name" value="LIPOPOLYSACCHARIDE ASSEMBLY PROTEIN B"/>
    <property type="match status" value="1"/>
</dbReference>
<dbReference type="Proteomes" id="UP001466331">
    <property type="component" value="Unassembled WGS sequence"/>
</dbReference>
<feature type="compositionally biased region" description="Acidic residues" evidence="4">
    <location>
        <begin position="565"/>
        <end position="574"/>
    </location>
</feature>
<sequence length="1003" mass="114135">MPEKTAIQIDAQENKLRKAQDAYQLGDLTVAENITKSILKEMYKSPGAHILMGLIKLQKGETQKAIEYFDKSISLEPTSEAFNNLGVAYRKIGKYNEAIRAFTKALQDFPPRADIYYNLANTYKDIGKSDKAIEAYKIAIKINPNFTSAYNNLATLYQEAGKNKEAIETLEKGLEHDPDNTSLLYNMGITYQLQKRYQEARKYFLKTLQKKPKWIECINNLGIVEQALGLSNDAIERFKIILKENSSHAPAINNLASILARKGQYNEALRLFVKALKNNPQHQTAAHNIIHLLREHASFFDAEKELSILSVDFPENITIKLAYAKLLFDNKKYDKAEEILLELENAGAEDPEISKLLGIIAFIEKDEKRASKYFSVYKAEKKDTSYELEIIKLLREQKDYKNAILRLKEYLSDNPSDKEAKILYAEICLDQGNIDEAFSIMKKAEEENKDDPQILSTFARIYQKSGQKEKAIETIDNIISIQSKRGTEEDISNLNESLSLYEETIKAFMEGENKKWEENLKKISNFSSSEEEWEIDLSITEMDDGAKLLNFEERFTKEGSASLIEETEEEETEKEEDRELPTLEQQFIPAQSPSLLDLPDEALRRPQQPVYITAPPTPQQSAPQFPAPQQPQIPPVMPPPQQPYYPPPSQSTQYPPQPNLPQQAPPPIYPPQSQQPTPILQQQVPQYSSPQAAPPQYQSQQTFSPQPQSIAQQTTAPPQQPQYQTHPQPFPSYNPSHKDNTINQPSFQPEEDLLQPEEDLLQPEEDLLQPEEDLLQPEEDLTENLTQDNATADLAEEPLAEEPLAEEPLAEEPLAEEPLAEEPLAEESFTQPQLPQNHPNIPLEHMPEYADLGEPPQPAIPMEELPEYADLHDTPRAEVTEPEEHEKQQDNPPVTTAHNLPSPQEQAALLNYLENLASYLPEPRKQELEKSNYKTKLDRIKERLLRVSDNKTESSTTATRQNNTVPNIKSKKDSPSPPSSIQEMGERMEKLLTAINDFRSKST</sequence>
<dbReference type="Pfam" id="PF13424">
    <property type="entry name" value="TPR_12"/>
    <property type="match status" value="1"/>
</dbReference>
<feature type="compositionally biased region" description="Pro residues" evidence="4">
    <location>
        <begin position="625"/>
        <end position="670"/>
    </location>
</feature>
<dbReference type="Pfam" id="PF07719">
    <property type="entry name" value="TPR_2"/>
    <property type="match status" value="1"/>
</dbReference>
<feature type="compositionally biased region" description="Polar residues" evidence="4">
    <location>
        <begin position="828"/>
        <end position="839"/>
    </location>
</feature>
<organism evidence="5 6">
    <name type="scientific">Rarispira pelagica</name>
    <dbReference type="NCBI Taxonomy" id="3141764"/>
    <lineage>
        <taxon>Bacteria</taxon>
        <taxon>Pseudomonadati</taxon>
        <taxon>Spirochaetota</taxon>
        <taxon>Spirochaetia</taxon>
        <taxon>Winmispirales</taxon>
        <taxon>Winmispiraceae</taxon>
        <taxon>Rarispira</taxon>
    </lineage>
</organism>
<dbReference type="InterPro" id="IPR011990">
    <property type="entry name" value="TPR-like_helical_dom_sf"/>
</dbReference>
<dbReference type="PROSITE" id="PS50005">
    <property type="entry name" value="TPR"/>
    <property type="match status" value="5"/>
</dbReference>